<feature type="signal peptide" evidence="1">
    <location>
        <begin position="1"/>
        <end position="22"/>
    </location>
</feature>
<reference evidence="3" key="1">
    <citation type="submission" date="2015-08" db="UniProtKB">
        <authorList>
            <consortium name="WormBaseParasite"/>
        </authorList>
    </citation>
    <scope>IDENTIFICATION</scope>
</reference>
<name>A0A0K0EEX7_STRER</name>
<evidence type="ECO:0000256" key="1">
    <source>
        <dbReference type="SAM" id="SignalP"/>
    </source>
</evidence>
<dbReference type="AlphaFoldDB" id="A0A0K0EEX7"/>
<proteinExistence type="predicted"/>
<sequence length="122" mass="14268">MIHFKLFILAIATVFFINEVQSKPLKIKIIGWKDKDPNNFKIEKYGYQAVYLYNTEHHTSFLLDKVLEAKSKNNGTKYYDLVVLAHERCKGNNFCFARLHTVVIVNLSKKNNPKYEVDKLAE</sequence>
<accession>A0A0K0EEX7</accession>
<dbReference type="WBParaSite" id="TCONS_00009779.p1">
    <property type="protein sequence ID" value="TCONS_00009779.p1"/>
    <property type="gene ID" value="XLOC_007528"/>
</dbReference>
<protein>
    <submittedName>
        <fullName evidence="3 4">Cystatin domain-containing protein</fullName>
    </submittedName>
</protein>
<dbReference type="Gene3D" id="3.10.450.10">
    <property type="match status" value="1"/>
</dbReference>
<dbReference type="Proteomes" id="UP000035681">
    <property type="component" value="Unplaced"/>
</dbReference>
<evidence type="ECO:0000313" key="3">
    <source>
        <dbReference type="WBParaSite" id="SSTP_0000804100.1"/>
    </source>
</evidence>
<evidence type="ECO:0000313" key="2">
    <source>
        <dbReference type="Proteomes" id="UP000035681"/>
    </source>
</evidence>
<feature type="chain" id="PRO_5005327903" evidence="1">
    <location>
        <begin position="23"/>
        <end position="122"/>
    </location>
</feature>
<keyword evidence="2" id="KW-1185">Reference proteome</keyword>
<dbReference type="WBParaSite" id="SSTP_0000804100.1">
    <property type="protein sequence ID" value="SSTP_0000804100.1"/>
    <property type="gene ID" value="SSTP_0000804100"/>
</dbReference>
<keyword evidence="1" id="KW-0732">Signal</keyword>
<evidence type="ECO:0000313" key="4">
    <source>
        <dbReference type="WBParaSite" id="TCONS_00009779.p1"/>
    </source>
</evidence>
<organism evidence="3">
    <name type="scientific">Strongyloides stercoralis</name>
    <name type="common">Threadworm</name>
    <dbReference type="NCBI Taxonomy" id="6248"/>
    <lineage>
        <taxon>Eukaryota</taxon>
        <taxon>Metazoa</taxon>
        <taxon>Ecdysozoa</taxon>
        <taxon>Nematoda</taxon>
        <taxon>Chromadorea</taxon>
        <taxon>Rhabditida</taxon>
        <taxon>Tylenchina</taxon>
        <taxon>Panagrolaimomorpha</taxon>
        <taxon>Strongyloidoidea</taxon>
        <taxon>Strongyloididae</taxon>
        <taxon>Strongyloides</taxon>
    </lineage>
</organism>